<dbReference type="SMART" id="SM00382">
    <property type="entry name" value="AAA"/>
    <property type="match status" value="1"/>
</dbReference>
<dbReference type="InterPro" id="IPR003439">
    <property type="entry name" value="ABC_transporter-like_ATP-bd"/>
</dbReference>
<evidence type="ECO:0000256" key="3">
    <source>
        <dbReference type="ARBA" id="ARBA00022741"/>
    </source>
</evidence>
<keyword evidence="8" id="KW-1185">Reference proteome</keyword>
<dbReference type="RefSeq" id="WP_268043494.1">
    <property type="nucleotide sequence ID" value="NZ_CP104064.1"/>
</dbReference>
<dbReference type="PANTHER" id="PTHR43820:SF2">
    <property type="entry name" value="ABC TRANSPORTER ATP-BINDING PROTEIN"/>
    <property type="match status" value="1"/>
</dbReference>
<dbReference type="InterPro" id="IPR017871">
    <property type="entry name" value="ABC_transporter-like_CS"/>
</dbReference>
<protein>
    <submittedName>
        <fullName evidence="7">ABC transporter ATP-binding protein</fullName>
    </submittedName>
</protein>
<keyword evidence="2" id="KW-0813">Transport</keyword>
<evidence type="ECO:0000259" key="6">
    <source>
        <dbReference type="PROSITE" id="PS50893"/>
    </source>
</evidence>
<dbReference type="Pfam" id="PF00005">
    <property type="entry name" value="ABC_tran"/>
    <property type="match status" value="1"/>
</dbReference>
<evidence type="ECO:0000256" key="2">
    <source>
        <dbReference type="ARBA" id="ARBA00022448"/>
    </source>
</evidence>
<dbReference type="GO" id="GO:0005524">
    <property type="term" value="F:ATP binding"/>
    <property type="evidence" value="ECO:0007669"/>
    <property type="project" value="UniProtKB-KW"/>
</dbReference>
<dbReference type="Proteomes" id="UP001164803">
    <property type="component" value="Chromosome"/>
</dbReference>
<feature type="domain" description="ABC transporter" evidence="6">
    <location>
        <begin position="5"/>
        <end position="234"/>
    </location>
</feature>
<dbReference type="CDD" id="cd03224">
    <property type="entry name" value="ABC_TM1139_LivF_branched"/>
    <property type="match status" value="1"/>
</dbReference>
<keyword evidence="4 7" id="KW-0067">ATP-binding</keyword>
<name>A0ABY6YZW2_9BACL</name>
<sequence>MGALLELENVYADIGQFHILQGVSMTVPENSVTVILGRNGAGKTTTLRTIMGYVHARSGAIRFLGQSITSLPTHQIVRAGMSYLPEEGHVFANLTVEENLLLATSRRDKRVQEKLEKVFTVFPDLKDALRRHAGTLSGGQKQMLGMGCLLLSDSPLMLIDEPSKGLSPKMVEKLVEVIRMLRTSTTVLLVEQNFYLASQVGDSFTIIDDGQTVLRGTMSEFVQSEELQQRYLGLHVAEGGW</sequence>
<dbReference type="InterPro" id="IPR003593">
    <property type="entry name" value="AAA+_ATPase"/>
</dbReference>
<evidence type="ECO:0000313" key="7">
    <source>
        <dbReference type="EMBL" id="WAH36173.1"/>
    </source>
</evidence>
<dbReference type="SUPFAM" id="SSF52540">
    <property type="entry name" value="P-loop containing nucleoside triphosphate hydrolases"/>
    <property type="match status" value="1"/>
</dbReference>
<evidence type="ECO:0000256" key="5">
    <source>
        <dbReference type="ARBA" id="ARBA00022970"/>
    </source>
</evidence>
<reference evidence="7" key="1">
    <citation type="submission" date="2022-08" db="EMBL/GenBank/DDBJ databases">
        <title>Alicyclobacillus dauci DSM2870, complete genome.</title>
        <authorList>
            <person name="Wang Q."/>
            <person name="Cai R."/>
            <person name="Wang Z."/>
        </authorList>
    </citation>
    <scope>NUCLEOTIDE SEQUENCE</scope>
    <source>
        <strain evidence="7">DSM 28700</strain>
    </source>
</reference>
<evidence type="ECO:0000256" key="4">
    <source>
        <dbReference type="ARBA" id="ARBA00022840"/>
    </source>
</evidence>
<organism evidence="7 8">
    <name type="scientific">Alicyclobacillus dauci</name>
    <dbReference type="NCBI Taxonomy" id="1475485"/>
    <lineage>
        <taxon>Bacteria</taxon>
        <taxon>Bacillati</taxon>
        <taxon>Bacillota</taxon>
        <taxon>Bacilli</taxon>
        <taxon>Bacillales</taxon>
        <taxon>Alicyclobacillaceae</taxon>
        <taxon>Alicyclobacillus</taxon>
    </lineage>
</organism>
<evidence type="ECO:0000256" key="1">
    <source>
        <dbReference type="ARBA" id="ARBA00005417"/>
    </source>
</evidence>
<keyword evidence="5" id="KW-0029">Amino-acid transport</keyword>
<proteinExistence type="inferred from homology"/>
<evidence type="ECO:0000313" key="8">
    <source>
        <dbReference type="Proteomes" id="UP001164803"/>
    </source>
</evidence>
<dbReference type="InterPro" id="IPR052156">
    <property type="entry name" value="BCAA_Transport_ATP-bd_LivF"/>
</dbReference>
<gene>
    <name evidence="7" type="ORF">NZD86_18290</name>
</gene>
<dbReference type="InterPro" id="IPR027417">
    <property type="entry name" value="P-loop_NTPase"/>
</dbReference>
<dbReference type="PROSITE" id="PS00211">
    <property type="entry name" value="ABC_TRANSPORTER_1"/>
    <property type="match status" value="1"/>
</dbReference>
<accession>A0ABY6YZW2</accession>
<dbReference type="PROSITE" id="PS50893">
    <property type="entry name" value="ABC_TRANSPORTER_2"/>
    <property type="match status" value="1"/>
</dbReference>
<keyword evidence="3" id="KW-0547">Nucleotide-binding</keyword>
<comment type="similarity">
    <text evidence="1">Belongs to the ABC transporter superfamily.</text>
</comment>
<dbReference type="Gene3D" id="3.40.50.300">
    <property type="entry name" value="P-loop containing nucleotide triphosphate hydrolases"/>
    <property type="match status" value="1"/>
</dbReference>
<dbReference type="PANTHER" id="PTHR43820">
    <property type="entry name" value="HIGH-AFFINITY BRANCHED-CHAIN AMINO ACID TRANSPORT ATP-BINDING PROTEIN LIVF"/>
    <property type="match status" value="1"/>
</dbReference>
<dbReference type="EMBL" id="CP104064">
    <property type="protein sequence ID" value="WAH36173.1"/>
    <property type="molecule type" value="Genomic_DNA"/>
</dbReference>